<evidence type="ECO:0000259" key="2">
    <source>
        <dbReference type="Pfam" id="PF00535"/>
    </source>
</evidence>
<dbReference type="CDD" id="cd03801">
    <property type="entry name" value="GT4_PimA-like"/>
    <property type="match status" value="1"/>
</dbReference>
<dbReference type="InterPro" id="IPR029044">
    <property type="entry name" value="Nucleotide-diphossugar_trans"/>
</dbReference>
<protein>
    <submittedName>
        <fullName evidence="3">Glycosyltransferase</fullName>
        <ecNumber evidence="3">2.4.-.-</ecNumber>
    </submittedName>
</protein>
<dbReference type="Pfam" id="PF00535">
    <property type="entry name" value="Glycos_transf_2"/>
    <property type="match status" value="1"/>
</dbReference>
<dbReference type="Proteomes" id="UP001169063">
    <property type="component" value="Unassembled WGS sequence"/>
</dbReference>
<feature type="compositionally biased region" description="Low complexity" evidence="1">
    <location>
        <begin position="320"/>
        <end position="338"/>
    </location>
</feature>
<dbReference type="InterPro" id="IPR050194">
    <property type="entry name" value="Glycosyltransferase_grp1"/>
</dbReference>
<accession>A0ABT8SKA8</accession>
<dbReference type="EMBL" id="JAUKTR010000002">
    <property type="protein sequence ID" value="MDO1559003.1"/>
    <property type="molecule type" value="Genomic_DNA"/>
</dbReference>
<dbReference type="SUPFAM" id="SSF53448">
    <property type="entry name" value="Nucleotide-diphospho-sugar transferases"/>
    <property type="match status" value="1"/>
</dbReference>
<gene>
    <name evidence="3" type="ORF">Q0812_06125</name>
</gene>
<dbReference type="EC" id="2.4.-.-" evidence="3"/>
<name>A0ABT8SKA8_9CAUL</name>
<reference evidence="3" key="1">
    <citation type="submission" date="2023-07" db="EMBL/GenBank/DDBJ databases">
        <title>Brevundimonas soil sp. nov., isolated from the soil of chemical plant.</title>
        <authorList>
            <person name="Wu N."/>
        </authorList>
    </citation>
    <scope>NUCLEOTIDE SEQUENCE</scope>
    <source>
        <strain evidence="3">XZ-24</strain>
    </source>
</reference>
<organism evidence="3 4">
    <name type="scientific">Peiella sedimenti</name>
    <dbReference type="NCBI Taxonomy" id="3061083"/>
    <lineage>
        <taxon>Bacteria</taxon>
        <taxon>Pseudomonadati</taxon>
        <taxon>Pseudomonadota</taxon>
        <taxon>Alphaproteobacteria</taxon>
        <taxon>Caulobacterales</taxon>
        <taxon>Caulobacteraceae</taxon>
        <taxon>Peiella</taxon>
    </lineage>
</organism>
<keyword evidence="3" id="KW-0328">Glycosyltransferase</keyword>
<dbReference type="Pfam" id="PF13692">
    <property type="entry name" value="Glyco_trans_1_4"/>
    <property type="match status" value="1"/>
</dbReference>
<keyword evidence="4" id="KW-1185">Reference proteome</keyword>
<dbReference type="SUPFAM" id="SSF53756">
    <property type="entry name" value="UDP-Glycosyltransferase/glycogen phosphorylase"/>
    <property type="match status" value="1"/>
</dbReference>
<dbReference type="Gene3D" id="3.40.50.2000">
    <property type="entry name" value="Glycogen Phosphorylase B"/>
    <property type="match status" value="2"/>
</dbReference>
<keyword evidence="3" id="KW-0808">Transferase</keyword>
<evidence type="ECO:0000313" key="3">
    <source>
        <dbReference type="EMBL" id="MDO1559003.1"/>
    </source>
</evidence>
<evidence type="ECO:0000313" key="4">
    <source>
        <dbReference type="Proteomes" id="UP001169063"/>
    </source>
</evidence>
<dbReference type="GO" id="GO:0016757">
    <property type="term" value="F:glycosyltransferase activity"/>
    <property type="evidence" value="ECO:0007669"/>
    <property type="project" value="UniProtKB-KW"/>
</dbReference>
<dbReference type="Gene3D" id="3.90.550.10">
    <property type="entry name" value="Spore Coat Polysaccharide Biosynthesis Protein SpsA, Chain A"/>
    <property type="match status" value="1"/>
</dbReference>
<evidence type="ECO:0000256" key="1">
    <source>
        <dbReference type="SAM" id="MobiDB-lite"/>
    </source>
</evidence>
<proteinExistence type="predicted"/>
<dbReference type="RefSeq" id="WP_302109432.1">
    <property type="nucleotide sequence ID" value="NZ_JAUKTR010000002.1"/>
</dbReference>
<comment type="caution">
    <text evidence="3">The sequence shown here is derived from an EMBL/GenBank/DDBJ whole genome shotgun (WGS) entry which is preliminary data.</text>
</comment>
<dbReference type="PANTHER" id="PTHR45947">
    <property type="entry name" value="SULFOQUINOVOSYL TRANSFERASE SQD2"/>
    <property type="match status" value="1"/>
</dbReference>
<feature type="region of interest" description="Disordered" evidence="1">
    <location>
        <begin position="320"/>
        <end position="340"/>
    </location>
</feature>
<dbReference type="PANTHER" id="PTHR45947:SF3">
    <property type="entry name" value="SULFOQUINOVOSYL TRANSFERASE SQD2"/>
    <property type="match status" value="1"/>
</dbReference>
<feature type="domain" description="Glycosyltransferase 2-like" evidence="2">
    <location>
        <begin position="58"/>
        <end position="155"/>
    </location>
</feature>
<sequence>MSDVELIEGLKRLTYAYLPQHKYLAEGFERVEGPNIGSSGEHLTIMFLSMDRPGMSERLCKSVAEHIPHFKGEILAIDNGSQPKELAELEKMLDELPLRTRLVKMGENFGVAGGRNRGVDHVNTQWVMSVDNDIYFTRDPLRHWQEEIAAIGCRFFSLALFDPGEQTVFLRGGNLYAHYAEGEIHLGGGSAGKSTDSRPVAGEVFLGTCMMGGASIFDVEHFKRMGKFDDNMFVGFEDIEFSVRLFREGYKVGCSALAALVHDHAAPETEVDKAYEQVRFRRNYIEESAAYFEAKHGFKVWNQGVDRWLAEREQALGLESSASSARAAPDAAAGQSPSRPKLLLIPDTDNWAFANISRQIEKHLSDRYDITVVASSALDNFAQIPLMARGMDLVHIFWRPSIPQLMSDYACAYGRGVGFSRDEDYLGLLMGTRVTTAVYDHLFLDGPEDRYGRLLTEFVDGYYTSSNKLDRIYRDRYAAAPPMDVIPDGVDTTIFGPRNVQRLSETDGRPLRVGWVGNSKWAAEEEDFKGLHTIILPALEKLKGEGVEIETHFADRQTGFIPHSEMPRYYAEIDILLCASKIEGTPNPVLEAMACGVPVVSTDVGIVPDALGPMQHDFILPERSVGAMADALRRLDRDRSLLPRLSAENLEQVRAWDWAERVKPFAAFFDRVLAQAPRHKPRLTE</sequence>
<dbReference type="InterPro" id="IPR001173">
    <property type="entry name" value="Glyco_trans_2-like"/>
</dbReference>